<dbReference type="GeneID" id="36591358"/>
<evidence type="ECO:0000313" key="2">
    <source>
        <dbReference type="EMBL" id="PMD59326.1"/>
    </source>
</evidence>
<dbReference type="AlphaFoldDB" id="A0A2J6T8H7"/>
<dbReference type="RefSeq" id="XP_024736230.1">
    <property type="nucleotide sequence ID" value="XM_024883281.1"/>
</dbReference>
<feature type="region of interest" description="Disordered" evidence="1">
    <location>
        <begin position="140"/>
        <end position="173"/>
    </location>
</feature>
<evidence type="ECO:0000256" key="1">
    <source>
        <dbReference type="SAM" id="MobiDB-lite"/>
    </source>
</evidence>
<dbReference type="InParanoid" id="A0A2J6T8H7"/>
<reference evidence="2 3" key="1">
    <citation type="submission" date="2016-04" db="EMBL/GenBank/DDBJ databases">
        <title>A degradative enzymes factory behind the ericoid mycorrhizal symbiosis.</title>
        <authorList>
            <consortium name="DOE Joint Genome Institute"/>
            <person name="Martino E."/>
            <person name="Morin E."/>
            <person name="Grelet G."/>
            <person name="Kuo A."/>
            <person name="Kohler A."/>
            <person name="Daghino S."/>
            <person name="Barry K."/>
            <person name="Choi C."/>
            <person name="Cichocki N."/>
            <person name="Clum A."/>
            <person name="Copeland A."/>
            <person name="Hainaut M."/>
            <person name="Haridas S."/>
            <person name="Labutti K."/>
            <person name="Lindquist E."/>
            <person name="Lipzen A."/>
            <person name="Khouja H.-R."/>
            <person name="Murat C."/>
            <person name="Ohm R."/>
            <person name="Olson A."/>
            <person name="Spatafora J."/>
            <person name="Veneault-Fourrey C."/>
            <person name="Henrissat B."/>
            <person name="Grigoriev I."/>
            <person name="Martin F."/>
            <person name="Perotto S."/>
        </authorList>
    </citation>
    <scope>NUCLEOTIDE SEQUENCE [LARGE SCALE GENOMIC DNA]</scope>
    <source>
        <strain evidence="2 3">E</strain>
    </source>
</reference>
<name>A0A2J6T8H7_9HELO</name>
<feature type="compositionally biased region" description="Basic and acidic residues" evidence="1">
    <location>
        <begin position="140"/>
        <end position="165"/>
    </location>
</feature>
<feature type="compositionally biased region" description="Polar residues" evidence="1">
    <location>
        <begin position="56"/>
        <end position="73"/>
    </location>
</feature>
<gene>
    <name evidence="2" type="ORF">K444DRAFT_630929</name>
</gene>
<dbReference type="EMBL" id="KZ613817">
    <property type="protein sequence ID" value="PMD59326.1"/>
    <property type="molecule type" value="Genomic_DNA"/>
</dbReference>
<protein>
    <submittedName>
        <fullName evidence="2">Uncharacterized protein</fullName>
    </submittedName>
</protein>
<accession>A0A2J6T8H7</accession>
<feature type="region of interest" description="Disordered" evidence="1">
    <location>
        <begin position="45"/>
        <end position="73"/>
    </location>
</feature>
<evidence type="ECO:0000313" key="3">
    <source>
        <dbReference type="Proteomes" id="UP000235371"/>
    </source>
</evidence>
<dbReference type="Proteomes" id="UP000235371">
    <property type="component" value="Unassembled WGS sequence"/>
</dbReference>
<sequence length="173" mass="20206">MCYYIPILHLHCGCTTFELPVPNPCRDALKNSMPCLYIPEPVSRPTSLDSAPGLSYTPSTVSQRSDSSWQTRGSASSLIAPNYQHPIDAFKEDDVVKELTLCPFHEEDWLERDMQESGREKVGLAHRFLVEKRRLRRLRKQMEEMGRGKGEDRKRKREEDSPERKYKPHLWQF</sequence>
<keyword evidence="3" id="KW-1185">Reference proteome</keyword>
<organism evidence="2 3">
    <name type="scientific">Hyaloscypha bicolor E</name>
    <dbReference type="NCBI Taxonomy" id="1095630"/>
    <lineage>
        <taxon>Eukaryota</taxon>
        <taxon>Fungi</taxon>
        <taxon>Dikarya</taxon>
        <taxon>Ascomycota</taxon>
        <taxon>Pezizomycotina</taxon>
        <taxon>Leotiomycetes</taxon>
        <taxon>Helotiales</taxon>
        <taxon>Hyaloscyphaceae</taxon>
        <taxon>Hyaloscypha</taxon>
        <taxon>Hyaloscypha bicolor</taxon>
    </lineage>
</organism>
<proteinExistence type="predicted"/>